<accession>A0A3B0YFC4</accession>
<protein>
    <submittedName>
        <fullName evidence="1">Uncharacterized protein</fullName>
    </submittedName>
</protein>
<reference evidence="1" key="1">
    <citation type="submission" date="2018-06" db="EMBL/GenBank/DDBJ databases">
        <authorList>
            <person name="Zhirakovskaya E."/>
        </authorList>
    </citation>
    <scope>NUCLEOTIDE SEQUENCE</scope>
</reference>
<dbReference type="EMBL" id="UOFJ01000275">
    <property type="protein sequence ID" value="VAW67484.1"/>
    <property type="molecule type" value="Genomic_DNA"/>
</dbReference>
<evidence type="ECO:0000313" key="1">
    <source>
        <dbReference type="EMBL" id="VAW67484.1"/>
    </source>
</evidence>
<proteinExistence type="predicted"/>
<gene>
    <name evidence="1" type="ORF">MNBD_GAMMA10-1936</name>
</gene>
<name>A0A3B0YFC4_9ZZZZ</name>
<organism evidence="1">
    <name type="scientific">hydrothermal vent metagenome</name>
    <dbReference type="NCBI Taxonomy" id="652676"/>
    <lineage>
        <taxon>unclassified sequences</taxon>
        <taxon>metagenomes</taxon>
        <taxon>ecological metagenomes</taxon>
    </lineage>
</organism>
<sequence>MDKNDIAWLAKQNEPLAFIVTPVTGRNALHLQICHDHKTTPMTTTLGIIREFRSLDPIARLIYDELGLSFEVRDIRIHRLADSKKTPEQGQPGVLRGVSFQNKQLLI</sequence>
<dbReference type="AlphaFoldDB" id="A0A3B0YFC4"/>